<dbReference type="GO" id="GO:0009279">
    <property type="term" value="C:cell outer membrane"/>
    <property type="evidence" value="ECO:0007669"/>
    <property type="project" value="UniProtKB-SubCell"/>
</dbReference>
<dbReference type="PROSITE" id="PS51123">
    <property type="entry name" value="OMPA_2"/>
    <property type="match status" value="1"/>
</dbReference>
<dbReference type="Gene3D" id="3.30.1330.60">
    <property type="entry name" value="OmpA-like domain"/>
    <property type="match status" value="1"/>
</dbReference>
<dbReference type="RefSeq" id="WP_088977636.1">
    <property type="nucleotide sequence ID" value="NZ_LT607753.1"/>
</dbReference>
<evidence type="ECO:0000313" key="8">
    <source>
        <dbReference type="Proteomes" id="UP000198215"/>
    </source>
</evidence>
<keyword evidence="5" id="KW-0732">Signal</keyword>
<dbReference type="InterPro" id="IPR036737">
    <property type="entry name" value="OmpA-like_sf"/>
</dbReference>
<dbReference type="OrthoDB" id="3690556at2"/>
<dbReference type="PRINTS" id="PR01021">
    <property type="entry name" value="OMPADOMAIN"/>
</dbReference>
<gene>
    <name evidence="7" type="ORF">GA0070614_4320</name>
</gene>
<feature type="signal peptide" evidence="5">
    <location>
        <begin position="1"/>
        <end position="28"/>
    </location>
</feature>
<evidence type="ECO:0000256" key="4">
    <source>
        <dbReference type="PROSITE-ProRule" id="PRU00473"/>
    </source>
</evidence>
<dbReference type="SUPFAM" id="SSF53300">
    <property type="entry name" value="vWA-like"/>
    <property type="match status" value="1"/>
</dbReference>
<dbReference type="Pfam" id="PF00691">
    <property type="entry name" value="OmpA"/>
    <property type="match status" value="1"/>
</dbReference>
<reference evidence="8" key="1">
    <citation type="submission" date="2016-06" db="EMBL/GenBank/DDBJ databases">
        <authorList>
            <person name="Varghese N."/>
            <person name="Submissions Spin"/>
        </authorList>
    </citation>
    <scope>NUCLEOTIDE SEQUENCE [LARGE SCALE GENOMIC DNA]</scope>
    <source>
        <strain evidence="8">DSM 45161</strain>
    </source>
</reference>
<sequence length="413" mass="42837">MRRRVSRSGRAALAVVGVAALIAVPACTDDRDACEVLGDPPPIAGVAHTAVLIDVTASTRSTGAAPDWAAAVAGPVEAAIERRDVVSIGTFDGSAATVTWAIENRVTAPTSTTPDNQEYETEATRSCLRRVAAQAAATAPRTAGTDVLGALGVAAEQTRAAGEARRTVVLATDGLSTTGCTDLSRAPVGGEALIDAAVRDCPDRPEWPTSLVGADLLMVGVGNPVAGRPVPETGHLAWLRQYWERLCLTVPAASCEVSTAPAPTRQSGVATSPPADPVVLFKPGAGPPPTPPDITYSLPSAALFANESDVVGPEGVARLGAVRERIGNARVSRVEIVGHTDSRGGAAYNKALSERRAAAVGRELARLGLPVSVTRGVGETRRICLHERRNGGWDEECLGRNRRVEIVITRESG</sequence>
<proteinExistence type="predicted"/>
<dbReference type="PANTHER" id="PTHR30329:SF21">
    <property type="entry name" value="LIPOPROTEIN YIAD-RELATED"/>
    <property type="match status" value="1"/>
</dbReference>
<dbReference type="AlphaFoldDB" id="A0A1C5JBI4"/>
<evidence type="ECO:0000256" key="2">
    <source>
        <dbReference type="ARBA" id="ARBA00023136"/>
    </source>
</evidence>
<accession>A0A1C5JBI4</accession>
<evidence type="ECO:0000259" key="6">
    <source>
        <dbReference type="PROSITE" id="PS51123"/>
    </source>
</evidence>
<dbReference type="InterPro" id="IPR006665">
    <property type="entry name" value="OmpA-like"/>
</dbReference>
<dbReference type="CDD" id="cd07185">
    <property type="entry name" value="OmpA_C-like"/>
    <property type="match status" value="1"/>
</dbReference>
<dbReference type="EMBL" id="LT607753">
    <property type="protein sequence ID" value="SCG67937.1"/>
    <property type="molecule type" value="Genomic_DNA"/>
</dbReference>
<dbReference type="InterPro" id="IPR050330">
    <property type="entry name" value="Bact_OuterMem_StrucFunc"/>
</dbReference>
<dbReference type="SUPFAM" id="SSF103088">
    <property type="entry name" value="OmpA-like"/>
    <property type="match status" value="1"/>
</dbReference>
<feature type="chain" id="PRO_5008719503" evidence="5">
    <location>
        <begin position="29"/>
        <end position="413"/>
    </location>
</feature>
<keyword evidence="2 4" id="KW-0472">Membrane</keyword>
<protein>
    <submittedName>
        <fullName evidence="7">OmpA-OmpF porin, OOP family</fullName>
    </submittedName>
</protein>
<dbReference type="PANTHER" id="PTHR30329">
    <property type="entry name" value="STATOR ELEMENT OF FLAGELLAR MOTOR COMPLEX"/>
    <property type="match status" value="1"/>
</dbReference>
<name>A0A1C5JBI4_9ACTN</name>
<evidence type="ECO:0000256" key="1">
    <source>
        <dbReference type="ARBA" id="ARBA00004442"/>
    </source>
</evidence>
<comment type="subcellular location">
    <subcellularLocation>
        <location evidence="1">Cell outer membrane</location>
    </subcellularLocation>
</comment>
<keyword evidence="8" id="KW-1185">Reference proteome</keyword>
<evidence type="ECO:0000313" key="7">
    <source>
        <dbReference type="EMBL" id="SCG67937.1"/>
    </source>
</evidence>
<feature type="domain" description="OmpA-like" evidence="6">
    <location>
        <begin position="291"/>
        <end position="412"/>
    </location>
</feature>
<evidence type="ECO:0000256" key="5">
    <source>
        <dbReference type="SAM" id="SignalP"/>
    </source>
</evidence>
<keyword evidence="3" id="KW-0998">Cell outer membrane</keyword>
<organism evidence="7 8">
    <name type="scientific">Micromonospora coxensis</name>
    <dbReference type="NCBI Taxonomy" id="356852"/>
    <lineage>
        <taxon>Bacteria</taxon>
        <taxon>Bacillati</taxon>
        <taxon>Actinomycetota</taxon>
        <taxon>Actinomycetes</taxon>
        <taxon>Micromonosporales</taxon>
        <taxon>Micromonosporaceae</taxon>
        <taxon>Micromonospora</taxon>
    </lineage>
</organism>
<evidence type="ECO:0000256" key="3">
    <source>
        <dbReference type="ARBA" id="ARBA00023237"/>
    </source>
</evidence>
<dbReference type="Gene3D" id="3.40.50.410">
    <property type="entry name" value="von Willebrand factor, type A domain"/>
    <property type="match status" value="1"/>
</dbReference>
<dbReference type="Proteomes" id="UP000198215">
    <property type="component" value="Chromosome I"/>
</dbReference>
<dbReference type="InterPro" id="IPR036465">
    <property type="entry name" value="vWFA_dom_sf"/>
</dbReference>
<dbReference type="InterPro" id="IPR006664">
    <property type="entry name" value="OMP_bac"/>
</dbReference>